<dbReference type="InterPro" id="IPR007791">
    <property type="entry name" value="DjlA_N"/>
</dbReference>
<proteinExistence type="predicted"/>
<evidence type="ECO:0000313" key="2">
    <source>
        <dbReference type="EMBL" id="MDR7148095.1"/>
    </source>
</evidence>
<name>A0ABU1WFQ7_9BURK</name>
<evidence type="ECO:0000259" key="1">
    <source>
        <dbReference type="Pfam" id="PF05099"/>
    </source>
</evidence>
<keyword evidence="3" id="KW-1185">Reference proteome</keyword>
<protein>
    <submittedName>
        <fullName evidence="2">Tellurite resistance protein B-like protein</fullName>
    </submittedName>
</protein>
<dbReference type="InterPro" id="IPR029024">
    <property type="entry name" value="TerB-like"/>
</dbReference>
<dbReference type="Pfam" id="PF05099">
    <property type="entry name" value="TerB"/>
    <property type="match status" value="1"/>
</dbReference>
<accession>A0ABU1WFQ7</accession>
<gene>
    <name evidence="2" type="ORF">J2W49_000023</name>
</gene>
<dbReference type="EMBL" id="JAVDWU010000001">
    <property type="protein sequence ID" value="MDR7148095.1"/>
    <property type="molecule type" value="Genomic_DNA"/>
</dbReference>
<reference evidence="2 3" key="1">
    <citation type="submission" date="2023-07" db="EMBL/GenBank/DDBJ databases">
        <title>Sorghum-associated microbial communities from plants grown in Nebraska, USA.</title>
        <authorList>
            <person name="Schachtman D."/>
        </authorList>
    </citation>
    <scope>NUCLEOTIDE SEQUENCE [LARGE SCALE GENOMIC DNA]</scope>
    <source>
        <strain evidence="2 3">4249</strain>
    </source>
</reference>
<dbReference type="Gene3D" id="1.10.3680.10">
    <property type="entry name" value="TerB-like"/>
    <property type="match status" value="1"/>
</dbReference>
<sequence>MLKTLKDLFDKLNTSLSGSAALSPAEEAHTLQLATAVLLVEVMRAEPAMKDAERDAIIQALRRKFTLEDDEIDRLFELAHETARTAYDYQRFTRSLNDRFTQEQKINVVEAMWEVAYADHHLDAHEQHVISKVAGLLHVTHGEYIAAKLHAQETMQHKRMTEAKG</sequence>
<organism evidence="2 3">
    <name type="scientific">Hydrogenophaga palleronii</name>
    <dbReference type="NCBI Taxonomy" id="65655"/>
    <lineage>
        <taxon>Bacteria</taxon>
        <taxon>Pseudomonadati</taxon>
        <taxon>Pseudomonadota</taxon>
        <taxon>Betaproteobacteria</taxon>
        <taxon>Burkholderiales</taxon>
        <taxon>Comamonadaceae</taxon>
        <taxon>Hydrogenophaga</taxon>
    </lineage>
</organism>
<dbReference type="CDD" id="cd07313">
    <property type="entry name" value="terB_like_2"/>
    <property type="match status" value="1"/>
</dbReference>
<comment type="caution">
    <text evidence="2">The sequence shown here is derived from an EMBL/GenBank/DDBJ whole genome shotgun (WGS) entry which is preliminary data.</text>
</comment>
<dbReference type="SUPFAM" id="SSF158682">
    <property type="entry name" value="TerB-like"/>
    <property type="match status" value="1"/>
</dbReference>
<feature type="domain" description="Co-chaperone DjlA N-terminal" evidence="1">
    <location>
        <begin position="32"/>
        <end position="148"/>
    </location>
</feature>
<dbReference type="Proteomes" id="UP001265700">
    <property type="component" value="Unassembled WGS sequence"/>
</dbReference>
<evidence type="ECO:0000313" key="3">
    <source>
        <dbReference type="Proteomes" id="UP001265700"/>
    </source>
</evidence>
<dbReference type="RefSeq" id="WP_310310283.1">
    <property type="nucleotide sequence ID" value="NZ_JAVDWU010000001.1"/>
</dbReference>